<dbReference type="InterPro" id="IPR013324">
    <property type="entry name" value="RNA_pol_sigma_r3/r4-like"/>
</dbReference>
<dbReference type="GO" id="GO:0060567">
    <property type="term" value="P:negative regulation of termination of DNA-templated transcription"/>
    <property type="evidence" value="ECO:0007669"/>
    <property type="project" value="InterPro"/>
</dbReference>
<dbReference type="Pfam" id="PF06530">
    <property type="entry name" value="Phage_antitermQ"/>
    <property type="match status" value="1"/>
</dbReference>
<evidence type="ECO:0000256" key="2">
    <source>
        <dbReference type="ARBA" id="ARBA00023015"/>
    </source>
</evidence>
<keyword evidence="3" id="KW-0238">DNA-binding</keyword>
<dbReference type="SUPFAM" id="SSF88659">
    <property type="entry name" value="Sigma3 and sigma4 domains of RNA polymerase sigma factors"/>
    <property type="match status" value="1"/>
</dbReference>
<dbReference type="AlphaFoldDB" id="A0A0H3B189"/>
<comment type="similarity">
    <text evidence="1">Belongs to the phage antitermination Q type 1 family.</text>
</comment>
<gene>
    <name evidence="5" type="ordered locus">YPK_1214</name>
</gene>
<name>A0A0H3B189_YERPY</name>
<evidence type="ECO:0000256" key="1">
    <source>
        <dbReference type="ARBA" id="ARBA00010234"/>
    </source>
</evidence>
<dbReference type="GO" id="GO:0003677">
    <property type="term" value="F:DNA binding"/>
    <property type="evidence" value="ECO:0007669"/>
    <property type="project" value="UniProtKB-KW"/>
</dbReference>
<dbReference type="KEGG" id="ypy:YPK_1214"/>
<evidence type="ECO:0000256" key="4">
    <source>
        <dbReference type="ARBA" id="ARBA00023163"/>
    </source>
</evidence>
<evidence type="ECO:0000256" key="3">
    <source>
        <dbReference type="ARBA" id="ARBA00023125"/>
    </source>
</evidence>
<keyword evidence="2" id="KW-0805">Transcription regulation</keyword>
<evidence type="ECO:0000313" key="5">
    <source>
        <dbReference type="EMBL" id="ACA67512.1"/>
    </source>
</evidence>
<dbReference type="PATRIC" id="fig|502800.11.peg.1848"/>
<reference evidence="5" key="1">
    <citation type="submission" date="2008-02" db="EMBL/GenBank/DDBJ databases">
        <title>Complete sequence of Yersinia pseudotuberculosis YPIII.</title>
        <authorList>
            <consortium name="US DOE Joint Genome Institute"/>
            <person name="Challacombe J.F."/>
            <person name="Bruce D."/>
            <person name="Detter J.C."/>
            <person name="Green L."/>
            <person name="Land M."/>
            <person name="Munk C."/>
            <person name="Lindler L.E."/>
            <person name="Nikolich M.P."/>
            <person name="Brettin T."/>
        </authorList>
    </citation>
    <scope>NUCLEOTIDE SEQUENCE</scope>
    <source>
        <strain evidence="5">YPIII</strain>
    </source>
</reference>
<protein>
    <recommendedName>
        <fullName evidence="6">Antitermination Q family protein</fullName>
    </recommendedName>
</protein>
<proteinExistence type="inferred from homology"/>
<evidence type="ECO:0008006" key="6">
    <source>
        <dbReference type="Google" id="ProtNLM"/>
    </source>
</evidence>
<dbReference type="InterPro" id="IPR010534">
    <property type="entry name" value="Phage_933W_GpQ"/>
</dbReference>
<organism evidence="5">
    <name type="scientific">Yersinia pseudotuberculosis serotype O:3 (strain YPIII)</name>
    <dbReference type="NCBI Taxonomy" id="502800"/>
    <lineage>
        <taxon>Bacteria</taxon>
        <taxon>Pseudomonadati</taxon>
        <taxon>Pseudomonadota</taxon>
        <taxon>Gammaproteobacteria</taxon>
        <taxon>Enterobacterales</taxon>
        <taxon>Yersiniaceae</taxon>
        <taxon>Yersinia</taxon>
    </lineage>
</organism>
<accession>A0A0H3B189</accession>
<sequence>MRRNMQLVFERWGRWAASEEYCSLVDWPAMSVAPQQLPQASGKPSCTDEDGLTLDTCIAHMSTVFPQASLLILGQRYIGGHSLRQIADVMEIDINVVRRSLQASEAFLGGCLVMLGIRLEMDPEVVEPEPVACTQKPMLIF</sequence>
<dbReference type="EMBL" id="CP000950">
    <property type="protein sequence ID" value="ACA67512.1"/>
    <property type="molecule type" value="Genomic_DNA"/>
</dbReference>
<keyword evidence="4" id="KW-0804">Transcription</keyword>